<reference evidence="1 2" key="1">
    <citation type="journal article" date="2015" name="Genome Announc.">
        <title>Expanding the biotechnology potential of lactobacilli through comparative genomics of 213 strains and associated genera.</title>
        <authorList>
            <person name="Sun Z."/>
            <person name="Harris H.M."/>
            <person name="McCann A."/>
            <person name="Guo C."/>
            <person name="Argimon S."/>
            <person name="Zhang W."/>
            <person name="Yang X."/>
            <person name="Jeffery I.B."/>
            <person name="Cooney J.C."/>
            <person name="Kagawa T.F."/>
            <person name="Liu W."/>
            <person name="Song Y."/>
            <person name="Salvetti E."/>
            <person name="Wrobel A."/>
            <person name="Rasinkangas P."/>
            <person name="Parkhill J."/>
            <person name="Rea M.C."/>
            <person name="O'Sullivan O."/>
            <person name="Ritari J."/>
            <person name="Douillard F.P."/>
            <person name="Paul Ross R."/>
            <person name="Yang R."/>
            <person name="Briner A.E."/>
            <person name="Felis G.E."/>
            <person name="de Vos W.M."/>
            <person name="Barrangou R."/>
            <person name="Klaenhammer T.R."/>
            <person name="Caufield P.W."/>
            <person name="Cui Y."/>
            <person name="Zhang H."/>
            <person name="O'Toole P.W."/>
        </authorList>
    </citation>
    <scope>NUCLEOTIDE SEQUENCE [LARGE SCALE GENOMIC DNA]</scope>
    <source>
        <strain evidence="1 2">DSM 21775</strain>
    </source>
</reference>
<protein>
    <recommendedName>
        <fullName evidence="3">Head-tail joining protein</fullName>
    </recommendedName>
</protein>
<sequence>MTKAINPSRMTFRIAFGHDADAGEINPNTGTPIQQFSADFSCWAGQWSLNVQQQLTIAGAGITNAVVFFIRHNPAVNETLQVQRGSDLYKIDSIAADDGLQNEGFDLITCHRVVTKHG</sequence>
<evidence type="ECO:0008006" key="3">
    <source>
        <dbReference type="Google" id="ProtNLM"/>
    </source>
</evidence>
<dbReference type="EMBL" id="AYZH01000025">
    <property type="protein sequence ID" value="KRN01350.1"/>
    <property type="molecule type" value="Genomic_DNA"/>
</dbReference>
<dbReference type="STRING" id="1423803.FD13_GL001110"/>
<dbReference type="InterPro" id="IPR008767">
    <property type="entry name" value="Phage_SPP1_head-tail_adaptor"/>
</dbReference>
<dbReference type="RefSeq" id="WP_061777275.1">
    <property type="nucleotide sequence ID" value="NZ_AYZH01000025.1"/>
</dbReference>
<dbReference type="PATRIC" id="fig|1423803.3.peg.1124"/>
<dbReference type="OrthoDB" id="2304198at2"/>
<evidence type="ECO:0000313" key="1">
    <source>
        <dbReference type="EMBL" id="KRN01350.1"/>
    </source>
</evidence>
<name>A0A0R2DD18_9LACO</name>
<dbReference type="Pfam" id="PF05521">
    <property type="entry name" value="Phage_HCP"/>
    <property type="match status" value="1"/>
</dbReference>
<dbReference type="AlphaFoldDB" id="A0A0R2DD18"/>
<dbReference type="Gene3D" id="2.40.10.270">
    <property type="entry name" value="Bacteriophage SPP1 head-tail adaptor protein"/>
    <property type="match status" value="1"/>
</dbReference>
<evidence type="ECO:0000313" key="2">
    <source>
        <dbReference type="Proteomes" id="UP000051589"/>
    </source>
</evidence>
<gene>
    <name evidence="1" type="ORF">FD13_GL001110</name>
</gene>
<proteinExistence type="predicted"/>
<keyword evidence="2" id="KW-1185">Reference proteome</keyword>
<accession>A0A0R2DD18</accession>
<dbReference type="InterPro" id="IPR038666">
    <property type="entry name" value="SSP1_head-tail_sf"/>
</dbReference>
<dbReference type="NCBIfam" id="TIGR01563">
    <property type="entry name" value="gp16_SPP1"/>
    <property type="match status" value="1"/>
</dbReference>
<dbReference type="Proteomes" id="UP000051589">
    <property type="component" value="Unassembled WGS sequence"/>
</dbReference>
<organism evidence="1 2">
    <name type="scientific">Levilactobacillus senmaizukei DSM 21775 = NBRC 103853</name>
    <dbReference type="NCBI Taxonomy" id="1423803"/>
    <lineage>
        <taxon>Bacteria</taxon>
        <taxon>Bacillati</taxon>
        <taxon>Bacillota</taxon>
        <taxon>Bacilli</taxon>
        <taxon>Lactobacillales</taxon>
        <taxon>Lactobacillaceae</taxon>
        <taxon>Levilactobacillus</taxon>
    </lineage>
</organism>
<comment type="caution">
    <text evidence="1">The sequence shown here is derived from an EMBL/GenBank/DDBJ whole genome shotgun (WGS) entry which is preliminary data.</text>
</comment>